<keyword evidence="1" id="KW-0378">Hydrolase</keyword>
<dbReference type="Proteomes" id="UP000002484">
    <property type="component" value="Chromosome"/>
</dbReference>
<evidence type="ECO:0000313" key="2">
    <source>
        <dbReference type="Proteomes" id="UP000002484"/>
    </source>
</evidence>
<dbReference type="STRING" id="298654.FraEuI1c_4517"/>
<protein>
    <submittedName>
        <fullName evidence="1">Restriction endonuclease</fullName>
    </submittedName>
</protein>
<dbReference type="KEGG" id="fri:FraEuI1c_4517"/>
<evidence type="ECO:0000313" key="1">
    <source>
        <dbReference type="EMBL" id="ADP82510.1"/>
    </source>
</evidence>
<sequence length="55" mass="5921">MILVERKHWSAPVDSKTLGYFVNTLATHSAELAVVVASNGITGDREKLTNAHALS</sequence>
<gene>
    <name evidence="1" type="ordered locus">FraEuI1c_4517</name>
</gene>
<accession>E3IVK4</accession>
<keyword evidence="1" id="KW-0540">Nuclease</keyword>
<proteinExistence type="predicted"/>
<dbReference type="AlphaFoldDB" id="E3IVK4"/>
<keyword evidence="2" id="KW-1185">Reference proteome</keyword>
<dbReference type="GO" id="GO:0004519">
    <property type="term" value="F:endonuclease activity"/>
    <property type="evidence" value="ECO:0007669"/>
    <property type="project" value="UniProtKB-KW"/>
</dbReference>
<dbReference type="InParanoid" id="E3IVK4"/>
<dbReference type="HOGENOM" id="CLU_3025681_0_0_11"/>
<name>E3IVK4_PSEI1</name>
<reference evidence="1 2" key="1">
    <citation type="submission" date="2010-10" db="EMBL/GenBank/DDBJ databases">
        <title>Complete sequence of Frankia sp. EuI1c.</title>
        <authorList>
            <consortium name="US DOE Joint Genome Institute"/>
            <person name="Lucas S."/>
            <person name="Copeland A."/>
            <person name="Lapidus A."/>
            <person name="Cheng J.-F."/>
            <person name="Bruce D."/>
            <person name="Goodwin L."/>
            <person name="Pitluck S."/>
            <person name="Chertkov O."/>
            <person name="Detter J.C."/>
            <person name="Han C."/>
            <person name="Tapia R."/>
            <person name="Land M."/>
            <person name="Hauser L."/>
            <person name="Jeffries C."/>
            <person name="Kyrpides N."/>
            <person name="Ivanova N."/>
            <person name="Mikhailova N."/>
            <person name="Beauchemin N."/>
            <person name="Sen A."/>
            <person name="Sur S.A."/>
            <person name="Gtari M."/>
            <person name="Wall L."/>
            <person name="Tisa L."/>
            <person name="Woyke T."/>
        </authorList>
    </citation>
    <scope>NUCLEOTIDE SEQUENCE [LARGE SCALE GENOMIC DNA]</scope>
    <source>
        <strain evidence="2">DSM 45817 / CECT 9037 / EuI1c</strain>
    </source>
</reference>
<dbReference type="EMBL" id="CP002299">
    <property type="protein sequence ID" value="ADP82510.1"/>
    <property type="molecule type" value="Genomic_DNA"/>
</dbReference>
<keyword evidence="1" id="KW-0255">Endonuclease</keyword>
<organism evidence="1 2">
    <name type="scientific">Pseudofrankia inefficax (strain DSM 45817 / CECT 9037 / DDB 130130 / EuI1c)</name>
    <name type="common">Frankia inefficax</name>
    <dbReference type="NCBI Taxonomy" id="298654"/>
    <lineage>
        <taxon>Bacteria</taxon>
        <taxon>Bacillati</taxon>
        <taxon>Actinomycetota</taxon>
        <taxon>Actinomycetes</taxon>
        <taxon>Frankiales</taxon>
        <taxon>Frankiaceae</taxon>
        <taxon>Pseudofrankia</taxon>
    </lineage>
</organism>